<reference evidence="1 2" key="2">
    <citation type="journal article" date="2022" name="Mol. Ecol. Resour.">
        <title>The genomes of chicory, endive, great burdock and yacon provide insights into Asteraceae paleo-polyploidization history and plant inulin production.</title>
        <authorList>
            <person name="Fan W."/>
            <person name="Wang S."/>
            <person name="Wang H."/>
            <person name="Wang A."/>
            <person name="Jiang F."/>
            <person name="Liu H."/>
            <person name="Zhao H."/>
            <person name="Xu D."/>
            <person name="Zhang Y."/>
        </authorList>
    </citation>
    <scope>NUCLEOTIDE SEQUENCE [LARGE SCALE GENOMIC DNA]</scope>
    <source>
        <strain evidence="2">cv. Niubang</strain>
    </source>
</reference>
<evidence type="ECO:0000313" key="1">
    <source>
        <dbReference type="EMBL" id="KAI3735752.1"/>
    </source>
</evidence>
<name>A0ACB9CN94_ARCLA</name>
<organism evidence="1 2">
    <name type="scientific">Arctium lappa</name>
    <name type="common">Greater burdock</name>
    <name type="synonym">Lappa major</name>
    <dbReference type="NCBI Taxonomy" id="4217"/>
    <lineage>
        <taxon>Eukaryota</taxon>
        <taxon>Viridiplantae</taxon>
        <taxon>Streptophyta</taxon>
        <taxon>Embryophyta</taxon>
        <taxon>Tracheophyta</taxon>
        <taxon>Spermatophyta</taxon>
        <taxon>Magnoliopsida</taxon>
        <taxon>eudicotyledons</taxon>
        <taxon>Gunneridae</taxon>
        <taxon>Pentapetalae</taxon>
        <taxon>asterids</taxon>
        <taxon>campanulids</taxon>
        <taxon>Asterales</taxon>
        <taxon>Asteraceae</taxon>
        <taxon>Carduoideae</taxon>
        <taxon>Cardueae</taxon>
        <taxon>Arctiinae</taxon>
        <taxon>Arctium</taxon>
    </lineage>
</organism>
<comment type="caution">
    <text evidence="1">The sequence shown here is derived from an EMBL/GenBank/DDBJ whole genome shotgun (WGS) entry which is preliminary data.</text>
</comment>
<protein>
    <submittedName>
        <fullName evidence="1">Uncharacterized protein</fullName>
    </submittedName>
</protein>
<keyword evidence="2" id="KW-1185">Reference proteome</keyword>
<accession>A0ACB9CN94</accession>
<reference evidence="2" key="1">
    <citation type="journal article" date="2022" name="Mol. Ecol. Resour.">
        <title>The genomes of chicory, endive, great burdock and yacon provide insights into Asteraceae palaeo-polyploidization history and plant inulin production.</title>
        <authorList>
            <person name="Fan W."/>
            <person name="Wang S."/>
            <person name="Wang H."/>
            <person name="Wang A."/>
            <person name="Jiang F."/>
            <person name="Liu H."/>
            <person name="Zhao H."/>
            <person name="Xu D."/>
            <person name="Zhang Y."/>
        </authorList>
    </citation>
    <scope>NUCLEOTIDE SEQUENCE [LARGE SCALE GENOMIC DNA]</scope>
    <source>
        <strain evidence="2">cv. Niubang</strain>
    </source>
</reference>
<gene>
    <name evidence="1" type="ORF">L6452_15264</name>
</gene>
<proteinExistence type="predicted"/>
<dbReference type="Proteomes" id="UP001055879">
    <property type="component" value="Linkage Group LG04"/>
</dbReference>
<dbReference type="EMBL" id="CM042050">
    <property type="protein sequence ID" value="KAI3735752.1"/>
    <property type="molecule type" value="Genomic_DNA"/>
</dbReference>
<evidence type="ECO:0000313" key="2">
    <source>
        <dbReference type="Proteomes" id="UP001055879"/>
    </source>
</evidence>
<sequence>MDMELVTYGVFFEPTNWQWEFKILEHHHLKLTLNISNNPSYNHKGCGVLVKALGDVVEYLICTGFESRQLRKLTFYNAFLQGNLHEAVYMSQPSGFVNPTLPDHVCKLNKAIYGLCQASRAWPFPNSLIQLHHPSSCQVLLKRSRLSIILLRCRIYACSDFTPLDNLETAPEIFTWYLLYHGIVLRRKSPLTLHAFTDANWAEDKDNYRSTTGYIVYVGSNPISWSSKRQSTLARSSTEAEFWVVASTTTEVQWLTSLLSELGFSSTTIPTVYCDNLSATSHSANPVFHSRMKHLALDFHFVREKFNKDLFVFNILQAMIN</sequence>